<dbReference type="GO" id="GO:0055129">
    <property type="term" value="P:L-proline biosynthetic process"/>
    <property type="evidence" value="ECO:0007669"/>
    <property type="project" value="UniProtKB-UniRule"/>
</dbReference>
<keyword evidence="2 4" id="KW-0521">NADP</keyword>
<comment type="catalytic activity">
    <reaction evidence="4">
        <text>L-proline + NAD(+) = (S)-1-pyrroline-5-carboxylate + NADH + 2 H(+)</text>
        <dbReference type="Rhea" id="RHEA:14105"/>
        <dbReference type="ChEBI" id="CHEBI:15378"/>
        <dbReference type="ChEBI" id="CHEBI:17388"/>
        <dbReference type="ChEBI" id="CHEBI:57540"/>
        <dbReference type="ChEBI" id="CHEBI:57945"/>
        <dbReference type="ChEBI" id="CHEBI:60039"/>
        <dbReference type="EC" id="1.5.1.2"/>
    </reaction>
</comment>
<dbReference type="RefSeq" id="WP_037337430.1">
    <property type="nucleotide sequence ID" value="NZ_APNK01000013.1"/>
</dbReference>
<dbReference type="Pfam" id="PF14748">
    <property type="entry name" value="P5CR_dimer"/>
    <property type="match status" value="1"/>
</dbReference>
<dbReference type="SUPFAM" id="SSF48179">
    <property type="entry name" value="6-phosphogluconate dehydrogenase C-terminal domain-like"/>
    <property type="match status" value="1"/>
</dbReference>
<dbReference type="InterPro" id="IPR000304">
    <property type="entry name" value="Pyrroline-COOH_reductase"/>
</dbReference>
<reference evidence="10 11" key="1">
    <citation type="submission" date="2013-03" db="EMBL/GenBank/DDBJ databases">
        <title>Salinisphaera hydrothermalis C41B8 Genome Sequencing.</title>
        <authorList>
            <person name="Li C."/>
            <person name="Lai Q."/>
            <person name="Shao Z."/>
        </authorList>
    </citation>
    <scope>NUCLEOTIDE SEQUENCE [LARGE SCALE GENOMIC DNA]</scope>
    <source>
        <strain evidence="10 11">C41B8</strain>
    </source>
</reference>
<dbReference type="GO" id="GO:0004735">
    <property type="term" value="F:pyrroline-5-carboxylate reductase activity"/>
    <property type="evidence" value="ECO:0007669"/>
    <property type="project" value="UniProtKB-UniRule"/>
</dbReference>
<dbReference type="EC" id="1.5.1.2" evidence="4 5"/>
<feature type="binding site" evidence="6">
    <location>
        <begin position="8"/>
        <end position="13"/>
    </location>
    <ligand>
        <name>NADP(+)</name>
        <dbReference type="ChEBI" id="CHEBI:58349"/>
    </ligand>
</feature>
<dbReference type="InterPro" id="IPR036291">
    <property type="entry name" value="NAD(P)-bd_dom_sf"/>
</dbReference>
<evidence type="ECO:0000256" key="1">
    <source>
        <dbReference type="ARBA" id="ARBA00005525"/>
    </source>
</evidence>
<evidence type="ECO:0000256" key="6">
    <source>
        <dbReference type="PIRSR" id="PIRSR000193-1"/>
    </source>
</evidence>
<dbReference type="InterPro" id="IPR008927">
    <property type="entry name" value="6-PGluconate_DH-like_C_sf"/>
</dbReference>
<comment type="similarity">
    <text evidence="1 4 7">Belongs to the pyrroline-5-carboxylate reductase family.</text>
</comment>
<dbReference type="SUPFAM" id="SSF51735">
    <property type="entry name" value="NAD(P)-binding Rossmann-fold domains"/>
    <property type="match status" value="1"/>
</dbReference>
<evidence type="ECO:0000313" key="10">
    <source>
        <dbReference type="EMBL" id="KEZ77374.1"/>
    </source>
</evidence>
<dbReference type="Gene3D" id="1.10.3730.10">
    <property type="entry name" value="ProC C-terminal domain-like"/>
    <property type="match status" value="1"/>
</dbReference>
<dbReference type="InterPro" id="IPR029036">
    <property type="entry name" value="P5CR_dimer"/>
</dbReference>
<feature type="binding site" evidence="6">
    <location>
        <begin position="70"/>
        <end position="73"/>
    </location>
    <ligand>
        <name>NADP(+)</name>
        <dbReference type="ChEBI" id="CHEBI:58349"/>
    </ligand>
</feature>
<comment type="subcellular location">
    <subcellularLocation>
        <location evidence="4">Cytoplasm</location>
    </subcellularLocation>
</comment>
<sequence>MMQSIVFIGGGNMTTSLISGLRHAGWSGDAITVVDHNADKRERLSEQYGVQTVAQAESSHLRAADAVVLAVKPQVMAETARALAPVFEDARPLILSIAAGIPLSALRRWLGADFAYVRCMPNTPSLLGVGATGLYADEVATTEQRQLADDIMATAGINAWVDDESLIDAVIATSGSGPAYFFAFMEAMIAGARDLGLDETAARELVLQTALGAARMATESGDDPATLRAKVTSKGGTTAAALNHFEAGDLDKLVAGAMHAASDRASELARDLSDG</sequence>
<dbReference type="PIRSF" id="PIRSF000193">
    <property type="entry name" value="Pyrrol-5-carb_rd"/>
    <property type="match status" value="1"/>
</dbReference>
<evidence type="ECO:0000256" key="7">
    <source>
        <dbReference type="RuleBase" id="RU003903"/>
    </source>
</evidence>
<dbReference type="OrthoDB" id="9805754at2"/>
<dbReference type="InterPro" id="IPR053790">
    <property type="entry name" value="P5CR-like_CS"/>
</dbReference>
<comment type="pathway">
    <text evidence="4 7">Amino-acid biosynthesis; L-proline biosynthesis; L-proline from L-glutamate 5-semialdehyde: step 1/1.</text>
</comment>
<feature type="domain" description="Pyrroline-5-carboxylate reductase dimerisation" evidence="9">
    <location>
        <begin position="164"/>
        <end position="268"/>
    </location>
</feature>
<dbReference type="PATRIC" id="fig|1304275.5.peg.2060"/>
<dbReference type="NCBIfam" id="TIGR00112">
    <property type="entry name" value="proC"/>
    <property type="match status" value="1"/>
</dbReference>
<dbReference type="Gene3D" id="3.40.50.720">
    <property type="entry name" value="NAD(P)-binding Rossmann-like Domain"/>
    <property type="match status" value="1"/>
</dbReference>
<comment type="function">
    <text evidence="4">Catalyzes the reduction of 1-pyrroline-5-carboxylate (PCA) to L-proline.</text>
</comment>
<evidence type="ECO:0000256" key="5">
    <source>
        <dbReference type="NCBIfam" id="TIGR00112"/>
    </source>
</evidence>
<evidence type="ECO:0000259" key="9">
    <source>
        <dbReference type="Pfam" id="PF14748"/>
    </source>
</evidence>
<dbReference type="PANTHER" id="PTHR11645:SF0">
    <property type="entry name" value="PYRROLINE-5-CARBOXYLATE REDUCTASE 3"/>
    <property type="match status" value="1"/>
</dbReference>
<keyword evidence="3 4" id="KW-0560">Oxidoreductase</keyword>
<name>A0A084IKZ0_SALHC</name>
<comment type="caution">
    <text evidence="10">The sequence shown here is derived from an EMBL/GenBank/DDBJ whole genome shotgun (WGS) entry which is preliminary data.</text>
</comment>
<protein>
    <recommendedName>
        <fullName evidence="4 5">Pyrroline-5-carboxylate reductase</fullName>
        <shortName evidence="4">P5C reductase</shortName>
        <shortName evidence="4">P5CR</shortName>
        <ecNumber evidence="4 5">1.5.1.2</ecNumber>
    </recommendedName>
    <alternativeName>
        <fullName evidence="4">PCA reductase</fullName>
    </alternativeName>
</protein>
<keyword evidence="11" id="KW-1185">Reference proteome</keyword>
<dbReference type="EMBL" id="APNK01000013">
    <property type="protein sequence ID" value="KEZ77374.1"/>
    <property type="molecule type" value="Genomic_DNA"/>
</dbReference>
<evidence type="ECO:0000256" key="3">
    <source>
        <dbReference type="ARBA" id="ARBA00023002"/>
    </source>
</evidence>
<feature type="domain" description="Pyrroline-5-carboxylate reductase catalytic N-terminal" evidence="8">
    <location>
        <begin position="5"/>
        <end position="100"/>
    </location>
</feature>
<accession>A0A084IKZ0</accession>
<dbReference type="Pfam" id="PF03807">
    <property type="entry name" value="F420_oxidored"/>
    <property type="match status" value="1"/>
</dbReference>
<keyword evidence="4" id="KW-0963">Cytoplasm</keyword>
<dbReference type="AlphaFoldDB" id="A0A084IKZ0"/>
<dbReference type="HAMAP" id="MF_01925">
    <property type="entry name" value="P5C_reductase"/>
    <property type="match status" value="1"/>
</dbReference>
<dbReference type="UniPathway" id="UPA00098">
    <property type="reaction ID" value="UER00361"/>
</dbReference>
<evidence type="ECO:0000256" key="2">
    <source>
        <dbReference type="ARBA" id="ARBA00022857"/>
    </source>
</evidence>
<dbReference type="FunFam" id="1.10.3730.10:FF:000001">
    <property type="entry name" value="Pyrroline-5-carboxylate reductase"/>
    <property type="match status" value="1"/>
</dbReference>
<organism evidence="10 11">
    <name type="scientific">Salinisphaera hydrothermalis (strain C41B8)</name>
    <dbReference type="NCBI Taxonomy" id="1304275"/>
    <lineage>
        <taxon>Bacteria</taxon>
        <taxon>Pseudomonadati</taxon>
        <taxon>Pseudomonadota</taxon>
        <taxon>Gammaproteobacteria</taxon>
        <taxon>Salinisphaerales</taxon>
        <taxon>Salinisphaeraceae</taxon>
        <taxon>Salinisphaera</taxon>
    </lineage>
</organism>
<dbReference type="PANTHER" id="PTHR11645">
    <property type="entry name" value="PYRROLINE-5-CARBOXYLATE REDUCTASE"/>
    <property type="match status" value="1"/>
</dbReference>
<evidence type="ECO:0000313" key="11">
    <source>
        <dbReference type="Proteomes" id="UP000028302"/>
    </source>
</evidence>
<dbReference type="InterPro" id="IPR028939">
    <property type="entry name" value="P5C_Rdtase_cat_N"/>
</dbReference>
<keyword evidence="4 7" id="KW-0028">Amino-acid biosynthesis</keyword>
<dbReference type="eggNOG" id="COG0345">
    <property type="taxonomic scope" value="Bacteria"/>
</dbReference>
<keyword evidence="4 7" id="KW-0641">Proline biosynthesis</keyword>
<dbReference type="PROSITE" id="PS00521">
    <property type="entry name" value="P5CR"/>
    <property type="match status" value="1"/>
</dbReference>
<evidence type="ECO:0000259" key="8">
    <source>
        <dbReference type="Pfam" id="PF03807"/>
    </source>
</evidence>
<dbReference type="GO" id="GO:0005737">
    <property type="term" value="C:cytoplasm"/>
    <property type="evidence" value="ECO:0007669"/>
    <property type="project" value="UniProtKB-SubCell"/>
</dbReference>
<comment type="catalytic activity">
    <reaction evidence="4 7">
        <text>L-proline + NADP(+) = (S)-1-pyrroline-5-carboxylate + NADPH + 2 H(+)</text>
        <dbReference type="Rhea" id="RHEA:14109"/>
        <dbReference type="ChEBI" id="CHEBI:15378"/>
        <dbReference type="ChEBI" id="CHEBI:17388"/>
        <dbReference type="ChEBI" id="CHEBI:57783"/>
        <dbReference type="ChEBI" id="CHEBI:58349"/>
        <dbReference type="ChEBI" id="CHEBI:60039"/>
        <dbReference type="EC" id="1.5.1.2"/>
    </reaction>
</comment>
<dbReference type="Proteomes" id="UP000028302">
    <property type="component" value="Unassembled WGS sequence"/>
</dbReference>
<gene>
    <name evidence="4" type="primary">proC</name>
    <name evidence="10" type="ORF">C41B8_10108</name>
</gene>
<proteinExistence type="inferred from homology"/>
<evidence type="ECO:0000256" key="4">
    <source>
        <dbReference type="HAMAP-Rule" id="MF_01925"/>
    </source>
</evidence>
<dbReference type="STRING" id="1304275.C41B8_10108"/>